<keyword evidence="3" id="KW-1133">Transmembrane helix</keyword>
<dbReference type="EC" id="2.7.8.8" evidence="4"/>
<dbReference type="EMBL" id="OMOD01000146">
    <property type="protein sequence ID" value="SPF44078.1"/>
    <property type="molecule type" value="Genomic_DNA"/>
</dbReference>
<dbReference type="InterPro" id="IPR048254">
    <property type="entry name" value="CDP_ALCOHOL_P_TRANSF_CS"/>
</dbReference>
<dbReference type="AlphaFoldDB" id="A0A2U3KWS1"/>
<organism evidence="4 5">
    <name type="scientific">Candidatus Sulfotelmatobacter kueseliae</name>
    <dbReference type="NCBI Taxonomy" id="2042962"/>
    <lineage>
        <taxon>Bacteria</taxon>
        <taxon>Pseudomonadati</taxon>
        <taxon>Acidobacteriota</taxon>
        <taxon>Terriglobia</taxon>
        <taxon>Terriglobales</taxon>
        <taxon>Candidatus Korobacteraceae</taxon>
        <taxon>Candidatus Sulfotelmatobacter</taxon>
    </lineage>
</organism>
<feature type="transmembrane region" description="Helical" evidence="3">
    <location>
        <begin position="225"/>
        <end position="242"/>
    </location>
</feature>
<keyword evidence="3" id="KW-0812">Transmembrane</keyword>
<feature type="transmembrane region" description="Helical" evidence="3">
    <location>
        <begin position="161"/>
        <end position="180"/>
    </location>
</feature>
<dbReference type="GO" id="GO:0016020">
    <property type="term" value="C:membrane"/>
    <property type="evidence" value="ECO:0007669"/>
    <property type="project" value="InterPro"/>
</dbReference>
<dbReference type="Proteomes" id="UP000238701">
    <property type="component" value="Unassembled WGS sequence"/>
</dbReference>
<feature type="transmembrane region" description="Helical" evidence="3">
    <location>
        <begin position="248"/>
        <end position="267"/>
    </location>
</feature>
<feature type="transmembrane region" description="Helical" evidence="3">
    <location>
        <begin position="192"/>
        <end position="213"/>
    </location>
</feature>
<dbReference type="InterPro" id="IPR043130">
    <property type="entry name" value="CDP-OH_PTrfase_TM_dom"/>
</dbReference>
<dbReference type="GO" id="GO:0003882">
    <property type="term" value="F:CDP-diacylglycerol-serine O-phosphatidyltransferase activity"/>
    <property type="evidence" value="ECO:0007669"/>
    <property type="project" value="UniProtKB-EC"/>
</dbReference>
<comment type="similarity">
    <text evidence="2">Belongs to the CDP-alcohol phosphatidyltransferase class-I family.</text>
</comment>
<evidence type="ECO:0000256" key="3">
    <source>
        <dbReference type="SAM" id="Phobius"/>
    </source>
</evidence>
<keyword evidence="1 2" id="KW-0808">Transferase</keyword>
<dbReference type="Gene3D" id="1.20.120.1760">
    <property type="match status" value="1"/>
</dbReference>
<feature type="transmembrane region" description="Helical" evidence="3">
    <location>
        <begin position="16"/>
        <end position="35"/>
    </location>
</feature>
<feature type="transmembrane region" description="Helical" evidence="3">
    <location>
        <begin position="121"/>
        <end position="141"/>
    </location>
</feature>
<dbReference type="GO" id="GO:0008654">
    <property type="term" value="P:phospholipid biosynthetic process"/>
    <property type="evidence" value="ECO:0007669"/>
    <property type="project" value="InterPro"/>
</dbReference>
<keyword evidence="3" id="KW-0472">Membrane</keyword>
<reference evidence="5" key="1">
    <citation type="submission" date="2018-02" db="EMBL/GenBank/DDBJ databases">
        <authorList>
            <person name="Hausmann B."/>
        </authorList>
    </citation>
    <scope>NUCLEOTIDE SEQUENCE [LARGE SCALE GENOMIC DNA]</scope>
    <source>
        <strain evidence="5">Peat soil MAG SbA1</strain>
    </source>
</reference>
<evidence type="ECO:0000313" key="5">
    <source>
        <dbReference type="Proteomes" id="UP000238701"/>
    </source>
</evidence>
<dbReference type="InterPro" id="IPR000462">
    <property type="entry name" value="CDP-OH_P_trans"/>
</dbReference>
<name>A0A2U3KWS1_9BACT</name>
<protein>
    <submittedName>
        <fullName evidence="4">CDP-diacylglycerol--serine O-phosphatidyltransferase</fullName>
        <ecNumber evidence="4">2.7.8.8</ecNumber>
    </submittedName>
</protein>
<feature type="transmembrane region" description="Helical" evidence="3">
    <location>
        <begin position="86"/>
        <end position="109"/>
    </location>
</feature>
<sequence length="285" mass="31936">MDQPTPKPRQRLSKGMYVLPSLFTIASMAAGFYAILEVVHATASDFWHLDNAAKAIGFAVLFDGLDGRIARMTGTSSDFGRELDSLADVITFGVAPAMLAWTWGFHLLLPTVLLTEWHIKVTQLGAIACFIFLMTGASRLARFNITLNPQPSNPGRPGKKYFVGLPIPAGAGVIAAIVHFKAGEPIVSWYMALTWAMMVITVGYLMVSTWRFYSFKDIDFRARRPFRLVVFLGVLIAAIWFFSRPVLFFIALLYMVSGVFWRLQWIFRRRTSPPPPPYKEASQTS</sequence>
<evidence type="ECO:0000313" key="4">
    <source>
        <dbReference type="EMBL" id="SPF44078.1"/>
    </source>
</evidence>
<accession>A0A2U3KWS1</accession>
<proteinExistence type="inferred from homology"/>
<dbReference type="Pfam" id="PF01066">
    <property type="entry name" value="CDP-OH_P_transf"/>
    <property type="match status" value="1"/>
</dbReference>
<evidence type="ECO:0000256" key="1">
    <source>
        <dbReference type="ARBA" id="ARBA00022679"/>
    </source>
</evidence>
<evidence type="ECO:0000256" key="2">
    <source>
        <dbReference type="RuleBase" id="RU003750"/>
    </source>
</evidence>
<gene>
    <name evidence="4" type="ORF">SBA1_510015</name>
</gene>
<dbReference type="PROSITE" id="PS00379">
    <property type="entry name" value="CDP_ALCOHOL_P_TRANSF"/>
    <property type="match status" value="1"/>
</dbReference>